<dbReference type="InterPro" id="IPR025991">
    <property type="entry name" value="Chemoreceptor_zinc-bind_dom"/>
</dbReference>
<feature type="domain" description="GGDEF" evidence="5">
    <location>
        <begin position="517"/>
        <end position="651"/>
    </location>
</feature>
<evidence type="ECO:0000259" key="4">
    <source>
        <dbReference type="PROSITE" id="PS50883"/>
    </source>
</evidence>
<dbReference type="SMART" id="SM00052">
    <property type="entry name" value="EAL"/>
    <property type="match status" value="1"/>
</dbReference>
<keyword evidence="1" id="KW-1133">Transmembrane helix</keyword>
<protein>
    <recommendedName>
        <fullName evidence="8">Diguanylate cyclase</fullName>
    </recommendedName>
</protein>
<organism evidence="6 7">
    <name type="scientific">Thauera terpenica 58Eu</name>
    <dbReference type="NCBI Taxonomy" id="1348657"/>
    <lineage>
        <taxon>Bacteria</taxon>
        <taxon>Pseudomonadati</taxon>
        <taxon>Pseudomonadota</taxon>
        <taxon>Betaproteobacteria</taxon>
        <taxon>Rhodocyclales</taxon>
        <taxon>Zoogloeaceae</taxon>
        <taxon>Thauera</taxon>
    </lineage>
</organism>
<evidence type="ECO:0000259" key="3">
    <source>
        <dbReference type="PROSITE" id="PS50113"/>
    </source>
</evidence>
<dbReference type="eggNOG" id="COG5001">
    <property type="taxonomic scope" value="Bacteria"/>
</dbReference>
<keyword evidence="1" id="KW-0472">Membrane</keyword>
<dbReference type="RefSeq" id="WP_021250282.1">
    <property type="nucleotide sequence ID" value="NZ_ATJV01000073.1"/>
</dbReference>
<reference evidence="6 7" key="1">
    <citation type="submission" date="2013-06" db="EMBL/GenBank/DDBJ databases">
        <title>Draft genome sequence of Thauera terpenica.</title>
        <authorList>
            <person name="Liu B."/>
            <person name="Frostegard A.H."/>
            <person name="Shapleigh J.P."/>
        </authorList>
    </citation>
    <scope>NUCLEOTIDE SEQUENCE [LARGE SCALE GENOMIC DNA]</scope>
    <source>
        <strain evidence="6 7">58Eu</strain>
    </source>
</reference>
<dbReference type="PROSITE" id="PS50112">
    <property type="entry name" value="PAS"/>
    <property type="match status" value="1"/>
</dbReference>
<feature type="domain" description="PAC" evidence="3">
    <location>
        <begin position="433"/>
        <end position="485"/>
    </location>
</feature>
<dbReference type="PROSITE" id="PS50887">
    <property type="entry name" value="GGDEF"/>
    <property type="match status" value="1"/>
</dbReference>
<evidence type="ECO:0000313" key="7">
    <source>
        <dbReference type="Proteomes" id="UP000015455"/>
    </source>
</evidence>
<dbReference type="SMART" id="SM00091">
    <property type="entry name" value="PAS"/>
    <property type="match status" value="1"/>
</dbReference>
<dbReference type="SUPFAM" id="SSF141868">
    <property type="entry name" value="EAL domain-like"/>
    <property type="match status" value="1"/>
</dbReference>
<dbReference type="CDD" id="cd01948">
    <property type="entry name" value="EAL"/>
    <property type="match status" value="1"/>
</dbReference>
<dbReference type="Gene3D" id="3.20.20.450">
    <property type="entry name" value="EAL domain"/>
    <property type="match status" value="1"/>
</dbReference>
<dbReference type="InterPro" id="IPR035919">
    <property type="entry name" value="EAL_sf"/>
</dbReference>
<dbReference type="Gene3D" id="1.20.120.30">
    <property type="entry name" value="Aspartate receptor, ligand-binding domain"/>
    <property type="match status" value="1"/>
</dbReference>
<keyword evidence="7" id="KW-1185">Reference proteome</keyword>
<dbReference type="SMART" id="SM00267">
    <property type="entry name" value="GGDEF"/>
    <property type="match status" value="1"/>
</dbReference>
<dbReference type="Pfam" id="PF13426">
    <property type="entry name" value="PAS_9"/>
    <property type="match status" value="1"/>
</dbReference>
<dbReference type="Pfam" id="PF00563">
    <property type="entry name" value="EAL"/>
    <property type="match status" value="1"/>
</dbReference>
<dbReference type="AlphaFoldDB" id="T0AP79"/>
<dbReference type="CDD" id="cd00130">
    <property type="entry name" value="PAS"/>
    <property type="match status" value="1"/>
</dbReference>
<dbReference type="NCBIfam" id="TIGR00254">
    <property type="entry name" value="GGDEF"/>
    <property type="match status" value="1"/>
</dbReference>
<dbReference type="InterPro" id="IPR000014">
    <property type="entry name" value="PAS"/>
</dbReference>
<dbReference type="SMART" id="SM00086">
    <property type="entry name" value="PAC"/>
    <property type="match status" value="1"/>
</dbReference>
<dbReference type="Pfam" id="PF00990">
    <property type="entry name" value="GGDEF"/>
    <property type="match status" value="1"/>
</dbReference>
<dbReference type="InterPro" id="IPR035965">
    <property type="entry name" value="PAS-like_dom_sf"/>
</dbReference>
<dbReference type="PANTHER" id="PTHR44757">
    <property type="entry name" value="DIGUANYLATE CYCLASE DGCP"/>
    <property type="match status" value="1"/>
</dbReference>
<proteinExistence type="predicted"/>
<sequence>MRPDTYSARAPDRTHWPWLVVALITIYTSVLLSSLFSSEALLRDAIDRRLLADGTHSAAQVVDFLAERQRDVMASAESRAINDYLVNRALGMSERYGLNLSLDDIDRHLASEIQNTRLRSRQVFSAMAFFDERGQQVAAAGELDAAVVAGGEQSAAGFEIIADRQLFRVRAPVIFRGEFRGSVVAVGSLECVAAALIDDALAAGGHYLKLLVGADGRLVSGVVTDVGSGQGVELDPAFVKGLVTLPEGRIMPAAAPGSAALMDAPLLALRSPVGATSLSVLILGTEAEVHGQVASPLFLLGLAVFPLALALGVFAFVRLSRHAEHLQGDKEALAAEVGRRELAEASLKQKADALLRSNAELEQLAMVFTHAREGVSITDASGSILRVNDAFCRLSGYSREELIGQNPRILSSGRQSAEFYAQMWTALLVQGHWSGEIWNRRKDGELFVEQLTISAVCDSAGQALRYVGLFTDITAQKAHQRQLEQMAHYDALTELPNRSLLADRLQQGMAQALRREARLAVVALDLDGFKSINDRYGHDAGDRLLVAVSGRMNDVLREGDTLARIGGDEFVAVMVDLPEIGSCLPLLERLLEAAAEEVAIDDYRMQVSASLGVTFYPQDEVIDADQLLRQADQAMYEAKLLGKDRYHLFDAAQDRVVRGRHESLERIRKALEQDEFVLHYQPKVNMRSGRMVGVEALIRWQHPELGLLAPIEFLPLVENHPFAVELGDWVIDTALAQIAYWRACGLELAVSVNVGARQLQQKDFVARLRARLAARPEVPSGLLELEVLETSALEDIDQVSRVIKDCLELGVRFALDDFGTGYSSLTYLKRLPAQTLKIDRSFVRDMLHDRDDLAILKGVLGLAAAFRRQPLAEGVETAAHGELLLDLGCELAQGYHIAHPMPAVAIIPWVTTWMPGPTWLDRPRKSPEDLPILVAMVQHRAWVAQLEAIVLAEDEGALDTSLNCSFGAWLRREGQANLVLRQAFDVIVTRHDEMHALAEAILGWQKEGRQAEALAALPRFRALEASLVDAFEQFSRARRPH</sequence>
<dbReference type="SUPFAM" id="SSF55073">
    <property type="entry name" value="Nucleotide cyclase"/>
    <property type="match status" value="1"/>
</dbReference>
<evidence type="ECO:0000256" key="1">
    <source>
        <dbReference type="SAM" id="Phobius"/>
    </source>
</evidence>
<dbReference type="InterPro" id="IPR029787">
    <property type="entry name" value="Nucleotide_cyclase"/>
</dbReference>
<dbReference type="PROSITE" id="PS50113">
    <property type="entry name" value="PAC"/>
    <property type="match status" value="1"/>
</dbReference>
<dbReference type="EMBL" id="ATJV01000073">
    <property type="protein sequence ID" value="EPZ14654.1"/>
    <property type="molecule type" value="Genomic_DNA"/>
</dbReference>
<evidence type="ECO:0008006" key="8">
    <source>
        <dbReference type="Google" id="ProtNLM"/>
    </source>
</evidence>
<dbReference type="InterPro" id="IPR052155">
    <property type="entry name" value="Biofilm_reg_signaling"/>
</dbReference>
<dbReference type="PANTHER" id="PTHR44757:SF2">
    <property type="entry name" value="BIOFILM ARCHITECTURE MAINTENANCE PROTEIN MBAA"/>
    <property type="match status" value="1"/>
</dbReference>
<gene>
    <name evidence="6" type="ORF">M622_18075</name>
</gene>
<dbReference type="Gene3D" id="3.30.450.20">
    <property type="entry name" value="PAS domain"/>
    <property type="match status" value="1"/>
</dbReference>
<feature type="domain" description="EAL" evidence="4">
    <location>
        <begin position="660"/>
        <end position="914"/>
    </location>
</feature>
<comment type="caution">
    <text evidence="6">The sequence shown here is derived from an EMBL/GenBank/DDBJ whole genome shotgun (WGS) entry which is preliminary data.</text>
</comment>
<dbReference type="SUPFAM" id="SSF55785">
    <property type="entry name" value="PYP-like sensor domain (PAS domain)"/>
    <property type="match status" value="1"/>
</dbReference>
<dbReference type="InterPro" id="IPR001633">
    <property type="entry name" value="EAL_dom"/>
</dbReference>
<dbReference type="InterPro" id="IPR043128">
    <property type="entry name" value="Rev_trsase/Diguanyl_cyclase"/>
</dbReference>
<dbReference type="NCBIfam" id="TIGR00229">
    <property type="entry name" value="sensory_box"/>
    <property type="match status" value="1"/>
</dbReference>
<evidence type="ECO:0000313" key="6">
    <source>
        <dbReference type="EMBL" id="EPZ14654.1"/>
    </source>
</evidence>
<evidence type="ECO:0000259" key="2">
    <source>
        <dbReference type="PROSITE" id="PS50112"/>
    </source>
</evidence>
<dbReference type="PROSITE" id="PS50883">
    <property type="entry name" value="EAL"/>
    <property type="match status" value="1"/>
</dbReference>
<feature type="transmembrane region" description="Helical" evidence="1">
    <location>
        <begin position="16"/>
        <end position="42"/>
    </location>
</feature>
<name>T0AP79_9RHOO</name>
<evidence type="ECO:0000259" key="5">
    <source>
        <dbReference type="PROSITE" id="PS50887"/>
    </source>
</evidence>
<dbReference type="Pfam" id="PF13682">
    <property type="entry name" value="CZB"/>
    <property type="match status" value="1"/>
</dbReference>
<dbReference type="Proteomes" id="UP000015455">
    <property type="component" value="Unassembled WGS sequence"/>
</dbReference>
<dbReference type="FunFam" id="3.30.70.270:FF:000001">
    <property type="entry name" value="Diguanylate cyclase domain protein"/>
    <property type="match status" value="1"/>
</dbReference>
<dbReference type="InterPro" id="IPR000160">
    <property type="entry name" value="GGDEF_dom"/>
</dbReference>
<keyword evidence="1" id="KW-0812">Transmembrane</keyword>
<dbReference type="PATRIC" id="fig|1348657.5.peg.2878"/>
<feature type="transmembrane region" description="Helical" evidence="1">
    <location>
        <begin position="297"/>
        <end position="317"/>
    </location>
</feature>
<dbReference type="STRING" id="1348657.M622_18075"/>
<dbReference type="InterPro" id="IPR001610">
    <property type="entry name" value="PAC"/>
</dbReference>
<feature type="domain" description="PAS" evidence="2">
    <location>
        <begin position="360"/>
        <end position="406"/>
    </location>
</feature>
<accession>T0AP79</accession>
<dbReference type="Gene3D" id="3.30.70.270">
    <property type="match status" value="1"/>
</dbReference>
<dbReference type="CDD" id="cd01949">
    <property type="entry name" value="GGDEF"/>
    <property type="match status" value="1"/>
</dbReference>
<dbReference type="InterPro" id="IPR000700">
    <property type="entry name" value="PAS-assoc_C"/>
</dbReference>
<dbReference type="GO" id="GO:0003824">
    <property type="term" value="F:catalytic activity"/>
    <property type="evidence" value="ECO:0007669"/>
    <property type="project" value="UniProtKB-ARBA"/>
</dbReference>